<gene>
    <name evidence="1" type="primary">101</name>
    <name evidence="1" type="ORF">SEA_REYNAULD_101</name>
</gene>
<evidence type="ECO:0000313" key="1">
    <source>
        <dbReference type="EMBL" id="WKW85553.1"/>
    </source>
</evidence>
<evidence type="ECO:0000313" key="2">
    <source>
        <dbReference type="Proteomes" id="UP001654496"/>
    </source>
</evidence>
<dbReference type="EMBL" id="OR159659">
    <property type="protein sequence ID" value="WKW85553.1"/>
    <property type="molecule type" value="Genomic_DNA"/>
</dbReference>
<name>A0ACD4UHP1_9CAUD</name>
<organism evidence="1 2">
    <name type="scientific">Rhodococcus phage Reynauld</name>
    <dbReference type="NCBI Taxonomy" id="3062845"/>
    <lineage>
        <taxon>Viruses</taxon>
        <taxon>Duplodnaviria</taxon>
        <taxon>Heunggongvirae</taxon>
        <taxon>Uroviricota</taxon>
        <taxon>Caudoviricetes</taxon>
        <taxon>Caudoviricetes incertae sedis</taxon>
        <taxon>Reynauldvirus</taxon>
        <taxon>Reynauldvirus reynauld</taxon>
    </lineage>
</organism>
<dbReference type="Proteomes" id="UP001654496">
    <property type="component" value="Segment"/>
</dbReference>
<keyword evidence="2" id="KW-1185">Reference proteome</keyword>
<accession>A0ACD4UHP1</accession>
<reference evidence="1" key="1">
    <citation type="submission" date="2023-06" db="EMBL/GenBank/DDBJ databases">
        <authorList>
            <person name="DeJong R.J."/>
            <person name="Yoon E."/>
            <person name="Radersma M."/>
            <person name="Veenstra M."/>
            <person name="Churu J."/>
            <person name="Moleakunnel K."/>
            <person name="Weaver G."/>
            <person name="Hill E."/>
            <person name="Janvier A."/>
            <person name="Harlow L."/>
            <person name="Kramer C."/>
            <person name="Seinen K."/>
            <person name="Chen A."/>
            <person name="Minasian M."/>
            <person name="Doorn S."/>
            <person name="Dole C."/>
            <person name="Ramsey F."/>
            <person name="Nieze J."/>
            <person name="Baker A."/>
            <person name="Swierenga S."/>
            <person name="White A."/>
            <person name="Howland A."/>
            <person name="Ko C."/>
            <person name="Russell D.A."/>
            <person name="Jacobs-Sera D."/>
            <person name="Hatfull G.F."/>
        </authorList>
    </citation>
    <scope>NUCLEOTIDE SEQUENCE</scope>
</reference>
<proteinExistence type="predicted"/>
<protein>
    <submittedName>
        <fullName evidence="1">Uncharacterized protein</fullName>
    </submittedName>
</protein>
<sequence>MAETITTTDTTPYALEVHREEWRTFCGLFGVATDADAVGLARIKHARMLSLGEVTGATPWRVTHRSERASVRVVHTDR</sequence>